<dbReference type="RefSeq" id="WP_345395415.1">
    <property type="nucleotide sequence ID" value="NZ_BAAAXS010000001.1"/>
</dbReference>
<name>A0ABV5NQ05_9ACTN</name>
<proteinExistence type="predicted"/>
<protein>
    <submittedName>
        <fullName evidence="2">Helix-turn-helix domain-containing protein</fullName>
    </submittedName>
</protein>
<evidence type="ECO:0000259" key="1">
    <source>
        <dbReference type="Pfam" id="PF12728"/>
    </source>
</evidence>
<dbReference type="Pfam" id="PF12728">
    <property type="entry name" value="HTH_17"/>
    <property type="match status" value="1"/>
</dbReference>
<dbReference type="InterPro" id="IPR010093">
    <property type="entry name" value="SinI_DNA-bd"/>
</dbReference>
<comment type="caution">
    <text evidence="2">The sequence shown here is derived from an EMBL/GenBank/DDBJ whole genome shotgun (WGS) entry which is preliminary data.</text>
</comment>
<dbReference type="InterPro" id="IPR041657">
    <property type="entry name" value="HTH_17"/>
</dbReference>
<feature type="domain" description="Helix-turn-helix" evidence="1">
    <location>
        <begin position="9"/>
        <end position="57"/>
    </location>
</feature>
<organism evidence="2 3">
    <name type="scientific">Nonomuraea salmonea</name>
    <dbReference type="NCBI Taxonomy" id="46181"/>
    <lineage>
        <taxon>Bacteria</taxon>
        <taxon>Bacillati</taxon>
        <taxon>Actinomycetota</taxon>
        <taxon>Actinomycetes</taxon>
        <taxon>Streptosporangiales</taxon>
        <taxon>Streptosporangiaceae</taxon>
        <taxon>Nonomuraea</taxon>
    </lineage>
</organism>
<evidence type="ECO:0000313" key="2">
    <source>
        <dbReference type="EMBL" id="MFB9472385.1"/>
    </source>
</evidence>
<dbReference type="Gene3D" id="3.90.105.50">
    <property type="match status" value="1"/>
</dbReference>
<keyword evidence="3" id="KW-1185">Reference proteome</keyword>
<dbReference type="InterPro" id="IPR038148">
    <property type="entry name" value="Tn1545/Tn916_Xis"/>
</dbReference>
<dbReference type="NCBIfam" id="TIGR01764">
    <property type="entry name" value="excise"/>
    <property type="match status" value="1"/>
</dbReference>
<evidence type="ECO:0000313" key="3">
    <source>
        <dbReference type="Proteomes" id="UP001589568"/>
    </source>
</evidence>
<accession>A0ABV5NQ05</accession>
<sequence length="63" mass="6911">MTVSIAPLLLRPEEAADYLGIGRTKVYELIRSGSLRSVRIGTLRRVPATALTDFVAQLEQEPA</sequence>
<dbReference type="EMBL" id="JBHMCF010000025">
    <property type="protein sequence ID" value="MFB9472385.1"/>
    <property type="molecule type" value="Genomic_DNA"/>
</dbReference>
<reference evidence="2 3" key="1">
    <citation type="submission" date="2024-09" db="EMBL/GenBank/DDBJ databases">
        <authorList>
            <person name="Sun Q."/>
            <person name="Mori K."/>
        </authorList>
    </citation>
    <scope>NUCLEOTIDE SEQUENCE [LARGE SCALE GENOMIC DNA]</scope>
    <source>
        <strain evidence="2 3">JCM 3324</strain>
    </source>
</reference>
<dbReference type="Proteomes" id="UP001589568">
    <property type="component" value="Unassembled WGS sequence"/>
</dbReference>
<gene>
    <name evidence="2" type="ORF">ACFFR3_22990</name>
</gene>